<dbReference type="EMBL" id="AP014648">
    <property type="protein sequence ID" value="BAQ17311.1"/>
    <property type="molecule type" value="Genomic_DNA"/>
</dbReference>
<gene>
    <name evidence="3" type="ORF">GL4_1859</name>
</gene>
<reference evidence="3 4" key="1">
    <citation type="submission" date="2014-09" db="EMBL/GenBank/DDBJ databases">
        <title>Genome sequencing of Methyloceanibacter caenitepidi Gela4.</title>
        <authorList>
            <person name="Takeuchi M."/>
            <person name="Susumu S."/>
            <person name="Kamagata Y."/>
            <person name="Oshima K."/>
            <person name="Hattori M."/>
            <person name="Iwasaki W."/>
        </authorList>
    </citation>
    <scope>NUCLEOTIDE SEQUENCE [LARGE SCALE GENOMIC DNA]</scope>
    <source>
        <strain evidence="3 4">Gela4</strain>
    </source>
</reference>
<feature type="transmembrane region" description="Helical" evidence="2">
    <location>
        <begin position="20"/>
        <end position="42"/>
    </location>
</feature>
<keyword evidence="2" id="KW-0812">Transmembrane</keyword>
<dbReference type="OrthoDB" id="8230118at2"/>
<keyword evidence="2" id="KW-1133">Transmembrane helix</keyword>
<dbReference type="RefSeq" id="WP_045366793.1">
    <property type="nucleotide sequence ID" value="NZ_AP014648.1"/>
</dbReference>
<proteinExistence type="predicted"/>
<evidence type="ECO:0000313" key="3">
    <source>
        <dbReference type="EMBL" id="BAQ17311.1"/>
    </source>
</evidence>
<name>A0A0A8K3D9_9HYPH</name>
<feature type="coiled-coil region" evidence="1">
    <location>
        <begin position="76"/>
        <end position="132"/>
    </location>
</feature>
<accession>A0A0A8K3D9</accession>
<sequence length="158" mass="16931">MPDPHTSDLASRLRQLPGQLLLALLNGTAILVIVAALFALVATAKVTHLAENVAATMTDAVLSRVDVKPARVMAKLDQLTTEVQSLRSALQEQAAQGRTKLDPAIERLNDRLAELETAIGQLREGRSRLMDEATARLSLSLGEALRDFGACKANAARP</sequence>
<organism evidence="3 4">
    <name type="scientific">Methyloceanibacter caenitepidi</name>
    <dbReference type="NCBI Taxonomy" id="1384459"/>
    <lineage>
        <taxon>Bacteria</taxon>
        <taxon>Pseudomonadati</taxon>
        <taxon>Pseudomonadota</taxon>
        <taxon>Alphaproteobacteria</taxon>
        <taxon>Hyphomicrobiales</taxon>
        <taxon>Hyphomicrobiaceae</taxon>
        <taxon>Methyloceanibacter</taxon>
    </lineage>
</organism>
<dbReference type="AlphaFoldDB" id="A0A0A8K3D9"/>
<keyword evidence="1" id="KW-0175">Coiled coil</keyword>
<dbReference type="KEGG" id="mcg:GL4_1859"/>
<keyword evidence="4" id="KW-1185">Reference proteome</keyword>
<evidence type="ECO:0000256" key="1">
    <source>
        <dbReference type="SAM" id="Coils"/>
    </source>
</evidence>
<dbReference type="HOGENOM" id="CLU_1667328_0_0_5"/>
<evidence type="ECO:0000313" key="4">
    <source>
        <dbReference type="Proteomes" id="UP000031643"/>
    </source>
</evidence>
<dbReference type="STRING" id="1384459.GL4_1859"/>
<evidence type="ECO:0000256" key="2">
    <source>
        <dbReference type="SAM" id="Phobius"/>
    </source>
</evidence>
<dbReference type="Proteomes" id="UP000031643">
    <property type="component" value="Chromosome"/>
</dbReference>
<protein>
    <submittedName>
        <fullName evidence="3">Uncharacterized protein</fullName>
    </submittedName>
</protein>
<keyword evidence="2" id="KW-0472">Membrane</keyword>